<dbReference type="GO" id="GO:0008840">
    <property type="term" value="F:4-hydroxy-tetrahydrodipicolinate synthase activity"/>
    <property type="evidence" value="ECO:0007669"/>
    <property type="project" value="UniProtKB-EC"/>
</dbReference>
<proteinExistence type="inferred from homology"/>
<dbReference type="HAMAP" id="MF_00418">
    <property type="entry name" value="DapA"/>
    <property type="match status" value="1"/>
</dbReference>
<keyword evidence="10 12" id="KW-0704">Schiff base</keyword>
<dbReference type="SUPFAM" id="SSF51569">
    <property type="entry name" value="Aldolase"/>
    <property type="match status" value="1"/>
</dbReference>
<dbReference type="InterPro" id="IPR002220">
    <property type="entry name" value="DapA-like"/>
</dbReference>
<gene>
    <name evidence="12 14" type="primary">dapA</name>
    <name evidence="14" type="ORF">ACFSUC_00305</name>
</gene>
<dbReference type="PANTHER" id="PTHR12128:SF66">
    <property type="entry name" value="4-HYDROXY-2-OXOGLUTARATE ALDOLASE, MITOCHONDRIAL"/>
    <property type="match status" value="1"/>
</dbReference>
<dbReference type="SMART" id="SM01130">
    <property type="entry name" value="DHDPS"/>
    <property type="match status" value="1"/>
</dbReference>
<protein>
    <recommendedName>
        <fullName evidence="4 12">4-hydroxy-tetrahydrodipicolinate synthase</fullName>
        <shortName evidence="12">HTPA synthase</shortName>
        <ecNumber evidence="4 12">4.3.3.7</ecNumber>
    </recommendedName>
</protein>
<comment type="pathway">
    <text evidence="2 12">Amino-acid biosynthesis; L-lysine biosynthesis via DAP pathway; (S)-tetrahydrodipicolinate from L-aspartate: step 3/4.</text>
</comment>
<evidence type="ECO:0000256" key="2">
    <source>
        <dbReference type="ARBA" id="ARBA00005120"/>
    </source>
</evidence>
<evidence type="ECO:0000256" key="7">
    <source>
        <dbReference type="ARBA" id="ARBA00022915"/>
    </source>
</evidence>
<evidence type="ECO:0000256" key="10">
    <source>
        <dbReference type="ARBA" id="ARBA00023270"/>
    </source>
</evidence>
<feature type="binding site" evidence="12">
    <location>
        <position position="205"/>
    </location>
    <ligand>
        <name>pyruvate</name>
        <dbReference type="ChEBI" id="CHEBI:15361"/>
    </ligand>
</feature>
<dbReference type="PRINTS" id="PR00146">
    <property type="entry name" value="DHPICSNTHASE"/>
</dbReference>
<comment type="similarity">
    <text evidence="3 12 13">Belongs to the DapA family.</text>
</comment>
<feature type="active site" description="Proton donor/acceptor" evidence="12">
    <location>
        <position position="135"/>
    </location>
</feature>
<accession>A0ABW5R632</accession>
<dbReference type="Proteomes" id="UP001597497">
    <property type="component" value="Unassembled WGS sequence"/>
</dbReference>
<feature type="site" description="Part of a proton relay during catalysis" evidence="12">
    <location>
        <position position="109"/>
    </location>
</feature>
<organism evidence="14 15">
    <name type="scientific">Marinicrinis sediminis</name>
    <dbReference type="NCBI Taxonomy" id="1652465"/>
    <lineage>
        <taxon>Bacteria</taxon>
        <taxon>Bacillati</taxon>
        <taxon>Bacillota</taxon>
        <taxon>Bacilli</taxon>
        <taxon>Bacillales</taxon>
        <taxon>Paenibacillaceae</taxon>
    </lineage>
</organism>
<evidence type="ECO:0000256" key="12">
    <source>
        <dbReference type="HAMAP-Rule" id="MF_00418"/>
    </source>
</evidence>
<comment type="caution">
    <text evidence="14">The sequence shown here is derived from an EMBL/GenBank/DDBJ whole genome shotgun (WGS) entry which is preliminary data.</text>
</comment>
<evidence type="ECO:0000256" key="3">
    <source>
        <dbReference type="ARBA" id="ARBA00007592"/>
    </source>
</evidence>
<evidence type="ECO:0000256" key="11">
    <source>
        <dbReference type="ARBA" id="ARBA00047836"/>
    </source>
</evidence>
<feature type="binding site" evidence="12">
    <location>
        <position position="47"/>
    </location>
    <ligand>
        <name>pyruvate</name>
        <dbReference type="ChEBI" id="CHEBI:15361"/>
    </ligand>
</feature>
<comment type="caution">
    <text evidence="12">Was originally thought to be a dihydrodipicolinate synthase (DHDPS), catalyzing the condensation of (S)-aspartate-beta-semialdehyde [(S)-ASA] and pyruvate to dihydrodipicolinate (DHDP). However, it was shown in E.coli that the product of the enzymatic reaction is not dihydrodipicolinate but in fact (4S)-4-hydroxy-2,3,4,5-tetrahydro-(2S)-dipicolinic acid (HTPA), and that the consecutive dehydration reaction leading to DHDP is not spontaneous but catalyzed by DapB.</text>
</comment>
<dbReference type="NCBIfam" id="TIGR00674">
    <property type="entry name" value="dapA"/>
    <property type="match status" value="1"/>
</dbReference>
<keyword evidence="15" id="KW-1185">Reference proteome</keyword>
<dbReference type="EMBL" id="JBHUMM010000001">
    <property type="protein sequence ID" value="MFD2670044.1"/>
    <property type="molecule type" value="Genomic_DNA"/>
</dbReference>
<dbReference type="RefSeq" id="WP_379927392.1">
    <property type="nucleotide sequence ID" value="NZ_JBHUMM010000001.1"/>
</dbReference>
<dbReference type="InterPro" id="IPR020624">
    <property type="entry name" value="Schiff_base-form_aldolases_CS"/>
</dbReference>
<comment type="subunit">
    <text evidence="12">Homotetramer; dimer of dimers.</text>
</comment>
<dbReference type="InterPro" id="IPR013785">
    <property type="entry name" value="Aldolase_TIM"/>
</dbReference>
<keyword evidence="5 12" id="KW-0963">Cytoplasm</keyword>
<reference evidence="15" key="1">
    <citation type="journal article" date="2019" name="Int. J. Syst. Evol. Microbiol.">
        <title>The Global Catalogue of Microorganisms (GCM) 10K type strain sequencing project: providing services to taxonomists for standard genome sequencing and annotation.</title>
        <authorList>
            <consortium name="The Broad Institute Genomics Platform"/>
            <consortium name="The Broad Institute Genome Sequencing Center for Infectious Disease"/>
            <person name="Wu L."/>
            <person name="Ma J."/>
        </authorList>
    </citation>
    <scope>NUCLEOTIDE SEQUENCE [LARGE SCALE GENOMIC DNA]</scope>
    <source>
        <strain evidence="15">KCTC 33676</strain>
    </source>
</reference>
<evidence type="ECO:0000256" key="13">
    <source>
        <dbReference type="PIRNR" id="PIRNR001365"/>
    </source>
</evidence>
<keyword evidence="8 12" id="KW-0457">Lysine biosynthesis</keyword>
<evidence type="ECO:0000256" key="6">
    <source>
        <dbReference type="ARBA" id="ARBA00022605"/>
    </source>
</evidence>
<comment type="function">
    <text evidence="1 12">Catalyzes the condensation of (S)-aspartate-beta-semialdehyde [(S)-ASA] and pyruvate to 4-hydroxy-tetrahydrodipicolinate (HTPA).</text>
</comment>
<evidence type="ECO:0000256" key="9">
    <source>
        <dbReference type="ARBA" id="ARBA00023239"/>
    </source>
</evidence>
<dbReference type="Pfam" id="PF00701">
    <property type="entry name" value="DHDPS"/>
    <property type="match status" value="1"/>
</dbReference>
<dbReference type="PIRSF" id="PIRSF001365">
    <property type="entry name" value="DHDPS"/>
    <property type="match status" value="1"/>
</dbReference>
<evidence type="ECO:0000256" key="5">
    <source>
        <dbReference type="ARBA" id="ARBA00022490"/>
    </source>
</evidence>
<keyword evidence="6 12" id="KW-0028">Amino-acid biosynthesis</keyword>
<evidence type="ECO:0000313" key="14">
    <source>
        <dbReference type="EMBL" id="MFD2670044.1"/>
    </source>
</evidence>
<name>A0ABW5R632_9BACL</name>
<dbReference type="EC" id="4.3.3.7" evidence="4 12"/>
<comment type="catalytic activity">
    <reaction evidence="11 12">
        <text>L-aspartate 4-semialdehyde + pyruvate = (2S,4S)-4-hydroxy-2,3,4,5-tetrahydrodipicolinate + H2O + H(+)</text>
        <dbReference type="Rhea" id="RHEA:34171"/>
        <dbReference type="ChEBI" id="CHEBI:15361"/>
        <dbReference type="ChEBI" id="CHEBI:15377"/>
        <dbReference type="ChEBI" id="CHEBI:15378"/>
        <dbReference type="ChEBI" id="CHEBI:67139"/>
        <dbReference type="ChEBI" id="CHEBI:537519"/>
        <dbReference type="EC" id="4.3.3.7"/>
    </reaction>
</comment>
<dbReference type="PROSITE" id="PS00665">
    <property type="entry name" value="DHDPS_1"/>
    <property type="match status" value="1"/>
</dbReference>
<dbReference type="CDD" id="cd00950">
    <property type="entry name" value="DHDPS"/>
    <property type="match status" value="1"/>
</dbReference>
<dbReference type="Gene3D" id="3.20.20.70">
    <property type="entry name" value="Aldolase class I"/>
    <property type="match status" value="1"/>
</dbReference>
<comment type="subcellular location">
    <subcellularLocation>
        <location evidence="12">Cytoplasm</location>
    </subcellularLocation>
</comment>
<keyword evidence="9 12" id="KW-0456">Lyase</keyword>
<dbReference type="InterPro" id="IPR005263">
    <property type="entry name" value="DapA"/>
</dbReference>
<feature type="active site" description="Schiff-base intermediate with substrate" evidence="12">
    <location>
        <position position="163"/>
    </location>
</feature>
<sequence length="289" mass="31523">MDFGRLITAMVTPFDADLQVDEAQVEKLVNYLIEEQQSDSIVVCGTTGESPTLTDEEKIRLFQLVVKAAYGRCKVIAGTGSNNTAHSIHLTEEAEKCGVDGILLVAPYYNRPTQEGMYQHFKAIADSTSLPIMLYNIPKRTGVHLTVETTVRLAQIPNITSTKEASADLDQMTKIAAMTDDSFKVYSGDDNLALPCLAVGGYGVVSVSGHVVGRQMKQMINNYLSGNVMEASKQHSELLDILTGMFICPNPVPVKYALSLHGVPVGGVRLPLVEANELEKEFIRQLFAV</sequence>
<evidence type="ECO:0000256" key="4">
    <source>
        <dbReference type="ARBA" id="ARBA00012086"/>
    </source>
</evidence>
<evidence type="ECO:0000256" key="1">
    <source>
        <dbReference type="ARBA" id="ARBA00003294"/>
    </source>
</evidence>
<evidence type="ECO:0000256" key="8">
    <source>
        <dbReference type="ARBA" id="ARBA00023154"/>
    </source>
</evidence>
<dbReference type="PANTHER" id="PTHR12128">
    <property type="entry name" value="DIHYDRODIPICOLINATE SYNTHASE"/>
    <property type="match status" value="1"/>
</dbReference>
<keyword evidence="7 12" id="KW-0220">Diaminopimelate biosynthesis</keyword>
<evidence type="ECO:0000313" key="15">
    <source>
        <dbReference type="Proteomes" id="UP001597497"/>
    </source>
</evidence>
<feature type="site" description="Part of a proton relay during catalysis" evidence="12">
    <location>
        <position position="46"/>
    </location>
</feature>